<evidence type="ECO:0000313" key="2">
    <source>
        <dbReference type="EMBL" id="QIN94007.1"/>
    </source>
</evidence>
<dbReference type="RefSeq" id="YP_010652097.1">
    <property type="nucleotide sequence ID" value="NC_070785.1"/>
</dbReference>
<feature type="region of interest" description="Disordered" evidence="1">
    <location>
        <begin position="22"/>
        <end position="51"/>
    </location>
</feature>
<evidence type="ECO:0000256" key="1">
    <source>
        <dbReference type="SAM" id="MobiDB-lite"/>
    </source>
</evidence>
<feature type="compositionally biased region" description="Basic and acidic residues" evidence="1">
    <location>
        <begin position="38"/>
        <end position="51"/>
    </location>
</feature>
<reference evidence="2 3" key="1">
    <citation type="submission" date="2020-02" db="EMBL/GenBank/DDBJ databases">
        <authorList>
            <person name="Bullock J.N."/>
            <person name="Barnes M.L."/>
            <person name="Kankolongo K.M."/>
            <person name="Dejene B.A."/>
            <person name="Lindsay P.E."/>
            <person name="Bhuiyan S."/>
            <person name="Nayek S."/>
            <person name="Hughes L.E."/>
            <person name="Garlena R.A."/>
            <person name="Russell D.A."/>
            <person name="Pope W.H."/>
            <person name="Jacobs-Sera D."/>
            <person name="Hatfull G.F."/>
        </authorList>
    </citation>
    <scope>NUCLEOTIDE SEQUENCE [LARGE SCALE GENOMIC DNA]</scope>
</reference>
<protein>
    <submittedName>
        <fullName evidence="2">Glycosyltransferase</fullName>
    </submittedName>
</protein>
<dbReference type="GeneID" id="77927851"/>
<keyword evidence="3" id="KW-1185">Reference proteome</keyword>
<dbReference type="Proteomes" id="UP000501266">
    <property type="component" value="Segment"/>
</dbReference>
<evidence type="ECO:0000313" key="3">
    <source>
        <dbReference type="Proteomes" id="UP000501266"/>
    </source>
</evidence>
<dbReference type="EMBL" id="MT024865">
    <property type="protein sequence ID" value="QIN94007.1"/>
    <property type="molecule type" value="Genomic_DNA"/>
</dbReference>
<feature type="region of interest" description="Disordered" evidence="1">
    <location>
        <begin position="83"/>
        <end position="125"/>
    </location>
</feature>
<dbReference type="SUPFAM" id="SSF53955">
    <property type="entry name" value="Lysozyme-like"/>
    <property type="match status" value="1"/>
</dbReference>
<sequence length="220" mass="24260">MKKSVSILASLVLVSGVTFATTASDEEPSKQVSAVERQTTHVSRDNTRPPLDDIVEAKRAMQKALEEARIAAEKKREEELAARAAAREAAEKRAAAERAEKARQEKRKRLENRTAPSRKKTYSAPSGNVKQFAASLVGPGQFGCLNSLWIRESNWNHLAQNPSSGAYGIPQSLPGSKMASAGSDWRTNPYTQVRWGVSYIKSRYGTPCNAWAHSQQVGWY</sequence>
<dbReference type="KEGG" id="vg:77927851"/>
<accession>A0A6G8R1D9</accession>
<proteinExistence type="predicted"/>
<dbReference type="InterPro" id="IPR023346">
    <property type="entry name" value="Lysozyme-like_dom_sf"/>
</dbReference>
<name>A0A6G8R1D9_9CAUD</name>
<organism evidence="2 3">
    <name type="scientific">Streptomyces phage Wakanda</name>
    <dbReference type="NCBI Taxonomy" id="2713267"/>
    <lineage>
        <taxon>Viruses</taxon>
        <taxon>Duplodnaviria</taxon>
        <taxon>Heunggongvirae</taxon>
        <taxon>Uroviricota</taxon>
        <taxon>Caudoviricetes</taxon>
        <taxon>Stanwilliamsviridae</taxon>
        <taxon>Loccivirinae</taxon>
        <taxon>Wakandavirus</taxon>
        <taxon>Wakandavirus wakanda</taxon>
    </lineage>
</organism>
<feature type="compositionally biased region" description="Basic residues" evidence="1">
    <location>
        <begin position="104"/>
        <end position="121"/>
    </location>
</feature>
<feature type="compositionally biased region" description="Basic and acidic residues" evidence="1">
    <location>
        <begin position="83"/>
        <end position="103"/>
    </location>
</feature>
<gene>
    <name evidence="2" type="primary">14</name>
    <name evidence="2" type="ORF">SEA_WAKANDA_14</name>
</gene>